<accession>A0ABS5PPR4</accession>
<keyword evidence="1 4" id="KW-0479">Metal-binding</keyword>
<evidence type="ECO:0000256" key="4">
    <source>
        <dbReference type="RuleBase" id="RU361277"/>
    </source>
</evidence>
<dbReference type="PROSITE" id="PS00059">
    <property type="entry name" value="ADH_ZINC"/>
    <property type="match status" value="1"/>
</dbReference>
<dbReference type="EMBL" id="JAHBCL010000009">
    <property type="protein sequence ID" value="MBS7526384.1"/>
    <property type="molecule type" value="Genomic_DNA"/>
</dbReference>
<dbReference type="Gene3D" id="3.90.180.10">
    <property type="entry name" value="Medium-chain alcohol dehydrogenases, catalytic domain"/>
    <property type="match status" value="1"/>
</dbReference>
<dbReference type="InterPro" id="IPR011032">
    <property type="entry name" value="GroES-like_sf"/>
</dbReference>
<reference evidence="7 8" key="1">
    <citation type="submission" date="2021-05" db="EMBL/GenBank/DDBJ databases">
        <title>Fusibacter ferrireducens sp. nov., an anaerobic, sulfur- and Fe-reducing bacterium isolated from the mangrove sediment.</title>
        <authorList>
            <person name="Qiu D."/>
        </authorList>
    </citation>
    <scope>NUCLEOTIDE SEQUENCE [LARGE SCALE GENOMIC DNA]</scope>
    <source>
        <strain evidence="7 8">DSM 12116</strain>
    </source>
</reference>
<dbReference type="InterPro" id="IPR013149">
    <property type="entry name" value="ADH-like_C"/>
</dbReference>
<evidence type="ECO:0000313" key="7">
    <source>
        <dbReference type="EMBL" id="MBS7526384.1"/>
    </source>
</evidence>
<comment type="similarity">
    <text evidence="4">Belongs to the zinc-containing alcohol dehydrogenase family.</text>
</comment>
<evidence type="ECO:0000256" key="3">
    <source>
        <dbReference type="ARBA" id="ARBA00023002"/>
    </source>
</evidence>
<dbReference type="PANTHER" id="PTHR43401">
    <property type="entry name" value="L-THREONINE 3-DEHYDROGENASE"/>
    <property type="match status" value="1"/>
</dbReference>
<comment type="cofactor">
    <cofactor evidence="4">
        <name>Zn(2+)</name>
        <dbReference type="ChEBI" id="CHEBI:29105"/>
    </cofactor>
</comment>
<proteinExistence type="inferred from homology"/>
<dbReference type="SUPFAM" id="SSF50129">
    <property type="entry name" value="GroES-like"/>
    <property type="match status" value="1"/>
</dbReference>
<dbReference type="PANTHER" id="PTHR43401:SF2">
    <property type="entry name" value="L-THREONINE 3-DEHYDROGENASE"/>
    <property type="match status" value="1"/>
</dbReference>
<dbReference type="RefSeq" id="WP_213236236.1">
    <property type="nucleotide sequence ID" value="NZ_JAHBCL010000009.1"/>
</dbReference>
<protein>
    <submittedName>
        <fullName evidence="7">Alcohol dehydrogenase catalytic domain-containing protein</fullName>
    </submittedName>
</protein>
<evidence type="ECO:0000256" key="1">
    <source>
        <dbReference type="ARBA" id="ARBA00022723"/>
    </source>
</evidence>
<gene>
    <name evidence="7" type="ORF">KHM83_06820</name>
</gene>
<evidence type="ECO:0000313" key="8">
    <source>
        <dbReference type="Proteomes" id="UP000746471"/>
    </source>
</evidence>
<evidence type="ECO:0000259" key="6">
    <source>
        <dbReference type="Pfam" id="PF08240"/>
    </source>
</evidence>
<keyword evidence="2 4" id="KW-0862">Zinc</keyword>
<name>A0ABS5PPR4_9FIRM</name>
<evidence type="ECO:0000259" key="5">
    <source>
        <dbReference type="Pfam" id="PF00107"/>
    </source>
</evidence>
<evidence type="ECO:0000256" key="2">
    <source>
        <dbReference type="ARBA" id="ARBA00022833"/>
    </source>
</evidence>
<organism evidence="7 8">
    <name type="scientific">Fusibacter paucivorans</name>
    <dbReference type="NCBI Taxonomy" id="76009"/>
    <lineage>
        <taxon>Bacteria</taxon>
        <taxon>Bacillati</taxon>
        <taxon>Bacillota</taxon>
        <taxon>Clostridia</taxon>
        <taxon>Eubacteriales</taxon>
        <taxon>Eubacteriales Family XII. Incertae Sedis</taxon>
        <taxon>Fusibacter</taxon>
    </lineage>
</organism>
<dbReference type="InterPro" id="IPR036291">
    <property type="entry name" value="NAD(P)-bd_dom_sf"/>
</dbReference>
<dbReference type="InterPro" id="IPR050129">
    <property type="entry name" value="Zn_alcohol_dh"/>
</dbReference>
<keyword evidence="3" id="KW-0560">Oxidoreductase</keyword>
<feature type="domain" description="Alcohol dehydrogenase-like N-terminal" evidence="6">
    <location>
        <begin position="41"/>
        <end position="131"/>
    </location>
</feature>
<sequence length="370" mass="40345">MNNQMTNENTQASISTQTMQALIYQDIKDVKLVEKEIPECGPNDVIVRNVRAGICGTDITGYLYGGEKVLINKGSEFGHEMVGYVYKKGTNVNDIAVGARVFVEPTRCTPNPYNADMAGAFSQFVRVQNAKVNDNLFLLPDSLPYSEAVLIEPFSVATHGKNTVGAKPGENVLIIGAGTIGLCALSSLIAQGNRNVAVLDIDDRRLALAEKMGGTGFNASKGQEAIVEFLTSHFGTMFNTNHRINMNNGEMTVEANPVFDIDAVIDCAGRPEYVDLFMKHAKQHARLCCIAVHKEAVPIRFHEVMSTQCAIMGSRGYDRTDIEEVIENLNNHNSKVTEIISHVFSLEDAEKAFEIASDPSSAVKVVINLA</sequence>
<dbReference type="Gene3D" id="3.40.50.720">
    <property type="entry name" value="NAD(P)-binding Rossmann-like Domain"/>
    <property type="match status" value="1"/>
</dbReference>
<comment type="caution">
    <text evidence="7">The sequence shown here is derived from an EMBL/GenBank/DDBJ whole genome shotgun (WGS) entry which is preliminary data.</text>
</comment>
<dbReference type="SUPFAM" id="SSF51735">
    <property type="entry name" value="NAD(P)-binding Rossmann-fold domains"/>
    <property type="match status" value="1"/>
</dbReference>
<feature type="domain" description="Alcohol dehydrogenase-like C-terminal" evidence="5">
    <location>
        <begin position="180"/>
        <end position="330"/>
    </location>
</feature>
<dbReference type="Proteomes" id="UP000746471">
    <property type="component" value="Unassembled WGS sequence"/>
</dbReference>
<dbReference type="Pfam" id="PF08240">
    <property type="entry name" value="ADH_N"/>
    <property type="match status" value="1"/>
</dbReference>
<dbReference type="InterPro" id="IPR002328">
    <property type="entry name" value="ADH_Zn_CS"/>
</dbReference>
<keyword evidence="8" id="KW-1185">Reference proteome</keyword>
<dbReference type="Pfam" id="PF00107">
    <property type="entry name" value="ADH_zinc_N"/>
    <property type="match status" value="1"/>
</dbReference>
<dbReference type="InterPro" id="IPR013154">
    <property type="entry name" value="ADH-like_N"/>
</dbReference>